<sequence>MVAVLGILVTWGVMSAGATHPHKLPCTFPAIYNFGDSNSDTGGGSAAFYPAAPPTGETFFHWVTGRAGDGRLIIDFIAEQLGLPYLSPYLNSLGTNFRHGANFAMGGTTIRNLNESMSVNGVPPFHTEIQVVQFRQFKQRSARLFKLAKRHGDESEIRRLPRPQDFSKALYTFDAGQNDLSAAFRTMTNRQFVAQIPAIMDELAKRISILYEEGARAFWIHNTGPIGCLAVTLRNLPKPAPPGYLDQHGCIKSQNDMAIEFNKQLKKKVDQLRKKLPLAAFTYVDMFSAKLKIITNAIKLGFLDKASICCGYHENNNHVWCGNDGVINGTKIHAGSCRDPSSYVSWDGVHYTEAANRWIADQIIKGSFSDTLLPLSQACHGPTPMTT</sequence>
<dbReference type="PANTHER" id="PTHR22835:SF546">
    <property type="entry name" value="GDSL-LIKE LIPASE_ACYLHYDROLASE"/>
    <property type="match status" value="1"/>
</dbReference>
<dbReference type="InterPro" id="IPR036514">
    <property type="entry name" value="SGNH_hydro_sf"/>
</dbReference>
<evidence type="ECO:0000256" key="3">
    <source>
        <dbReference type="ARBA" id="ARBA00022801"/>
    </source>
</evidence>
<dbReference type="Proteomes" id="UP000796880">
    <property type="component" value="Unassembled WGS sequence"/>
</dbReference>
<reference evidence="6" key="1">
    <citation type="submission" date="2020-03" db="EMBL/GenBank/DDBJ databases">
        <title>A high-quality chromosome-level genome assembly of a woody plant with both climbing and erect habits, Rhamnella rubrinervis.</title>
        <authorList>
            <person name="Lu Z."/>
            <person name="Yang Y."/>
            <person name="Zhu X."/>
            <person name="Sun Y."/>
        </authorList>
    </citation>
    <scope>NUCLEOTIDE SEQUENCE</scope>
    <source>
        <strain evidence="6">BYM</strain>
        <tissue evidence="6">Leaf</tissue>
    </source>
</reference>
<dbReference type="Gene3D" id="3.40.50.1110">
    <property type="entry name" value="SGNH hydrolase"/>
    <property type="match status" value="1"/>
</dbReference>
<keyword evidence="2 5" id="KW-0732">Signal</keyword>
<feature type="signal peptide" evidence="5">
    <location>
        <begin position="1"/>
        <end position="18"/>
    </location>
</feature>
<protein>
    <submittedName>
        <fullName evidence="6">Uncharacterized protein</fullName>
    </submittedName>
</protein>
<keyword evidence="3" id="KW-0378">Hydrolase</keyword>
<keyword evidence="4" id="KW-0325">Glycoprotein</keyword>
<dbReference type="Pfam" id="PF00657">
    <property type="entry name" value="Lipase_GDSL"/>
    <property type="match status" value="1"/>
</dbReference>
<dbReference type="GO" id="GO:0016788">
    <property type="term" value="F:hydrolase activity, acting on ester bonds"/>
    <property type="evidence" value="ECO:0007669"/>
    <property type="project" value="InterPro"/>
</dbReference>
<dbReference type="SUPFAM" id="SSF52266">
    <property type="entry name" value="SGNH hydrolase"/>
    <property type="match status" value="1"/>
</dbReference>
<dbReference type="OrthoDB" id="1600564at2759"/>
<evidence type="ECO:0000256" key="5">
    <source>
        <dbReference type="SAM" id="SignalP"/>
    </source>
</evidence>
<accession>A0A8K0H2M3</accession>
<evidence type="ECO:0000313" key="7">
    <source>
        <dbReference type="Proteomes" id="UP000796880"/>
    </source>
</evidence>
<organism evidence="6 7">
    <name type="scientific">Rhamnella rubrinervis</name>
    <dbReference type="NCBI Taxonomy" id="2594499"/>
    <lineage>
        <taxon>Eukaryota</taxon>
        <taxon>Viridiplantae</taxon>
        <taxon>Streptophyta</taxon>
        <taxon>Embryophyta</taxon>
        <taxon>Tracheophyta</taxon>
        <taxon>Spermatophyta</taxon>
        <taxon>Magnoliopsida</taxon>
        <taxon>eudicotyledons</taxon>
        <taxon>Gunneridae</taxon>
        <taxon>Pentapetalae</taxon>
        <taxon>rosids</taxon>
        <taxon>fabids</taxon>
        <taxon>Rosales</taxon>
        <taxon>Rhamnaceae</taxon>
        <taxon>rhamnoid group</taxon>
        <taxon>Rhamneae</taxon>
        <taxon>Rhamnella</taxon>
    </lineage>
</organism>
<evidence type="ECO:0000256" key="4">
    <source>
        <dbReference type="ARBA" id="ARBA00023180"/>
    </source>
</evidence>
<dbReference type="PANTHER" id="PTHR22835">
    <property type="entry name" value="ZINC FINGER FYVE DOMAIN CONTAINING PROTEIN"/>
    <property type="match status" value="1"/>
</dbReference>
<dbReference type="InterPro" id="IPR001087">
    <property type="entry name" value="GDSL"/>
</dbReference>
<dbReference type="CDD" id="cd01837">
    <property type="entry name" value="SGNH_plant_lipase_like"/>
    <property type="match status" value="1"/>
</dbReference>
<evidence type="ECO:0000313" key="6">
    <source>
        <dbReference type="EMBL" id="KAF3444550.1"/>
    </source>
</evidence>
<dbReference type="InterPro" id="IPR035669">
    <property type="entry name" value="SGNH_plant_lipase-like"/>
</dbReference>
<evidence type="ECO:0000256" key="2">
    <source>
        <dbReference type="ARBA" id="ARBA00022729"/>
    </source>
</evidence>
<gene>
    <name evidence="6" type="ORF">FNV43_RR14242</name>
</gene>
<dbReference type="EMBL" id="VOIH02000006">
    <property type="protein sequence ID" value="KAF3444550.1"/>
    <property type="molecule type" value="Genomic_DNA"/>
</dbReference>
<proteinExistence type="inferred from homology"/>
<comment type="similarity">
    <text evidence="1">Belongs to the 'GDSL' lipolytic enzyme family.</text>
</comment>
<dbReference type="AlphaFoldDB" id="A0A8K0H2M3"/>
<name>A0A8K0H2M3_9ROSA</name>
<evidence type="ECO:0000256" key="1">
    <source>
        <dbReference type="ARBA" id="ARBA00008668"/>
    </source>
</evidence>
<keyword evidence="7" id="KW-1185">Reference proteome</keyword>
<feature type="chain" id="PRO_5035418782" evidence="5">
    <location>
        <begin position="19"/>
        <end position="387"/>
    </location>
</feature>
<comment type="caution">
    <text evidence="6">The sequence shown here is derived from an EMBL/GenBank/DDBJ whole genome shotgun (WGS) entry which is preliminary data.</text>
</comment>